<dbReference type="InterPro" id="IPR022709">
    <property type="entry name" value="SCAI"/>
</dbReference>
<protein>
    <recommendedName>
        <fullName evidence="4">RGS domain-containing protein</fullName>
    </recommendedName>
</protein>
<name>A0A5P1F9P3_ASPOF</name>
<feature type="region of interest" description="Disordered" evidence="1">
    <location>
        <begin position="358"/>
        <end position="388"/>
    </location>
</feature>
<evidence type="ECO:0000313" key="3">
    <source>
        <dbReference type="Proteomes" id="UP000243459"/>
    </source>
</evidence>
<dbReference type="Gramene" id="ONK74137">
    <property type="protein sequence ID" value="ONK74137"/>
    <property type="gene ID" value="A4U43_C03F3150"/>
</dbReference>
<dbReference type="OMA" id="HCIHPGD"/>
<dbReference type="Proteomes" id="UP000243459">
    <property type="component" value="Chromosome 3"/>
</dbReference>
<proteinExistence type="predicted"/>
<reference evidence="3" key="1">
    <citation type="journal article" date="2017" name="Nat. Commun.">
        <title>The asparagus genome sheds light on the origin and evolution of a young Y chromosome.</title>
        <authorList>
            <person name="Harkess A."/>
            <person name="Zhou J."/>
            <person name="Xu C."/>
            <person name="Bowers J.E."/>
            <person name="Van der Hulst R."/>
            <person name="Ayyampalayam S."/>
            <person name="Mercati F."/>
            <person name="Riccardi P."/>
            <person name="McKain M.R."/>
            <person name="Kakrana A."/>
            <person name="Tang H."/>
            <person name="Ray J."/>
            <person name="Groenendijk J."/>
            <person name="Arikit S."/>
            <person name="Mathioni S.M."/>
            <person name="Nakano M."/>
            <person name="Shan H."/>
            <person name="Telgmann-Rauber A."/>
            <person name="Kanno A."/>
            <person name="Yue Z."/>
            <person name="Chen H."/>
            <person name="Li W."/>
            <person name="Chen Y."/>
            <person name="Xu X."/>
            <person name="Zhang Y."/>
            <person name="Luo S."/>
            <person name="Chen H."/>
            <person name="Gao J."/>
            <person name="Mao Z."/>
            <person name="Pires J.C."/>
            <person name="Luo M."/>
            <person name="Kudrna D."/>
            <person name="Wing R.A."/>
            <person name="Meyers B.C."/>
            <person name="Yi K."/>
            <person name="Kong H."/>
            <person name="Lavrijsen P."/>
            <person name="Sunseri F."/>
            <person name="Falavigna A."/>
            <person name="Ye Y."/>
            <person name="Leebens-Mack J.H."/>
            <person name="Chen G."/>
        </authorList>
    </citation>
    <scope>NUCLEOTIDE SEQUENCE [LARGE SCALE GENOMIC DNA]</scope>
    <source>
        <strain evidence="3">cv. DH0086</strain>
    </source>
</reference>
<feature type="compositionally biased region" description="Basic and acidic residues" evidence="1">
    <location>
        <begin position="370"/>
        <end position="385"/>
    </location>
</feature>
<evidence type="ECO:0000313" key="2">
    <source>
        <dbReference type="EMBL" id="ONK74137.1"/>
    </source>
</evidence>
<keyword evidence="3" id="KW-1185">Reference proteome</keyword>
<dbReference type="AlphaFoldDB" id="A0A5P1F9P3"/>
<dbReference type="PANTHER" id="PTHR21243">
    <property type="entry name" value="PROTEIN SCAI"/>
    <property type="match status" value="1"/>
</dbReference>
<evidence type="ECO:0000256" key="1">
    <source>
        <dbReference type="SAM" id="MobiDB-lite"/>
    </source>
</evidence>
<dbReference type="OrthoDB" id="525027at2759"/>
<evidence type="ECO:0008006" key="4">
    <source>
        <dbReference type="Google" id="ProtNLM"/>
    </source>
</evidence>
<dbReference type="Pfam" id="PF12070">
    <property type="entry name" value="SCAI"/>
    <property type="match status" value="1"/>
</dbReference>
<dbReference type="GO" id="GO:0003714">
    <property type="term" value="F:transcription corepressor activity"/>
    <property type="evidence" value="ECO:0007669"/>
    <property type="project" value="InterPro"/>
</dbReference>
<dbReference type="EMBL" id="CM007383">
    <property type="protein sequence ID" value="ONK74137.1"/>
    <property type="molecule type" value="Genomic_DNA"/>
</dbReference>
<dbReference type="GO" id="GO:0006351">
    <property type="term" value="P:DNA-templated transcription"/>
    <property type="evidence" value="ECO:0007669"/>
    <property type="project" value="InterPro"/>
</dbReference>
<organism evidence="2 3">
    <name type="scientific">Asparagus officinalis</name>
    <name type="common">Garden asparagus</name>
    <dbReference type="NCBI Taxonomy" id="4686"/>
    <lineage>
        <taxon>Eukaryota</taxon>
        <taxon>Viridiplantae</taxon>
        <taxon>Streptophyta</taxon>
        <taxon>Embryophyta</taxon>
        <taxon>Tracheophyta</taxon>
        <taxon>Spermatophyta</taxon>
        <taxon>Magnoliopsida</taxon>
        <taxon>Liliopsida</taxon>
        <taxon>Asparagales</taxon>
        <taxon>Asparagaceae</taxon>
        <taxon>Asparagoideae</taxon>
        <taxon>Asparagus</taxon>
    </lineage>
</organism>
<sequence length="607" mass="68754">MAADDPYRVFRTLVETADRKFSKTQSLPPHARGPHHLLYLKKTFKSYTKLWRFQQDHRRDLVSSGLRRWEIGEIASRIGQLYYNQYLRTSEARFLVEAYVFYEAILSRGYFEAKTKGEVELGLRCKELRFHARFLLVAMLLNRKEVVKGLVERLRVLIDDCRVSFPGTNFKEWKQVLQEIVRFLKLDASFLNTRPLRYNVLFDSHPSSIPYIKRFHARRALRLQDALLTSYHRNEVKFTELTLDTYRMMQCLEWEPSGSFYEMPKMEPRENGAISDNSAASGLIDINLAADMIDSSLPANPRKSILYHPYVLHLIAVLGTIIEELSSDSILLIYISATGNSDQNIGFQRDTYSTSLNASKLHPASRGRHKWDDSPPKDPARDMRDSNQGSGSYLCLGSRGSGGLNNLYPEDLIPFTRRPLFVIIDSDNSQAFKVLHGAERGETAALLLSPERPSSISPSDLSPNGSQFTFFLTAPLLAFCQLLGLSSNVSADAYNNAETIVSSAIAEWEVALCTSNCLDPVWAQILPDPFLRRLIVRFIFCRAVLSLFYYPEKDGRSLPECLPSLPDAVSPNSASTQSYILRLAESLGVSSHFHLPEDNGVSSSHSR</sequence>
<gene>
    <name evidence="2" type="ORF">A4U43_C03F3150</name>
</gene>
<accession>A0A5P1F9P3</accession>